<gene>
    <name evidence="1" type="primary">rpmI</name>
    <name evidence="3" type="ORF">COT24_02145</name>
</gene>
<dbReference type="Gene3D" id="4.10.410.60">
    <property type="match status" value="1"/>
</dbReference>
<dbReference type="GO" id="GO:0006412">
    <property type="term" value="P:translation"/>
    <property type="evidence" value="ECO:0007669"/>
    <property type="project" value="UniProtKB-UniRule"/>
</dbReference>
<keyword evidence="1" id="KW-0687">Ribonucleoprotein</keyword>
<dbReference type="Proteomes" id="UP000231542">
    <property type="component" value="Unassembled WGS sequence"/>
</dbReference>
<sequence length="72" mass="8588">MPKLKTHKATKKRIRISKPTKLRKKKAKLIQRTAGQDHFNSRETGKITKRKRRDHQISKSNIRSIKKLVPYR</sequence>
<name>A0A2H0YW30_9BACT</name>
<organism evidence="3 4">
    <name type="scientific">Candidatus Kerfeldbacteria bacterium CG08_land_8_20_14_0_20_40_16</name>
    <dbReference type="NCBI Taxonomy" id="2014244"/>
    <lineage>
        <taxon>Bacteria</taxon>
        <taxon>Candidatus Kerfeldiibacteriota</taxon>
    </lineage>
</organism>
<accession>A0A2H0YW30</accession>
<comment type="similarity">
    <text evidence="1">Belongs to the bacterial ribosomal protein bL35 family.</text>
</comment>
<comment type="caution">
    <text evidence="3">The sequence shown here is derived from an EMBL/GenBank/DDBJ whole genome shotgun (WGS) entry which is preliminary data.</text>
</comment>
<dbReference type="InterPro" id="IPR037229">
    <property type="entry name" value="Ribosomal_bL35_sf"/>
</dbReference>
<evidence type="ECO:0000256" key="2">
    <source>
        <dbReference type="SAM" id="MobiDB-lite"/>
    </source>
</evidence>
<evidence type="ECO:0000256" key="1">
    <source>
        <dbReference type="HAMAP-Rule" id="MF_00514"/>
    </source>
</evidence>
<keyword evidence="1" id="KW-0689">Ribosomal protein</keyword>
<protein>
    <recommendedName>
        <fullName evidence="1">Large ribosomal subunit protein bL35</fullName>
    </recommendedName>
</protein>
<reference evidence="3 4" key="1">
    <citation type="submission" date="2017-09" db="EMBL/GenBank/DDBJ databases">
        <title>Depth-based differentiation of microbial function through sediment-hosted aquifers and enrichment of novel symbionts in the deep terrestrial subsurface.</title>
        <authorList>
            <person name="Probst A.J."/>
            <person name="Ladd B."/>
            <person name="Jarett J.K."/>
            <person name="Geller-Mcgrath D.E."/>
            <person name="Sieber C.M."/>
            <person name="Emerson J.B."/>
            <person name="Anantharaman K."/>
            <person name="Thomas B.C."/>
            <person name="Malmstrom R."/>
            <person name="Stieglmeier M."/>
            <person name="Klingl A."/>
            <person name="Woyke T."/>
            <person name="Ryan C.M."/>
            <person name="Banfield J.F."/>
        </authorList>
    </citation>
    <scope>NUCLEOTIDE SEQUENCE [LARGE SCALE GENOMIC DNA]</scope>
    <source>
        <strain evidence="3">CG08_land_8_20_14_0_20_40_16</strain>
    </source>
</reference>
<dbReference type="AlphaFoldDB" id="A0A2H0YW30"/>
<dbReference type="HAMAP" id="MF_00514">
    <property type="entry name" value="Ribosomal_bL35"/>
    <property type="match status" value="1"/>
</dbReference>
<evidence type="ECO:0000313" key="3">
    <source>
        <dbReference type="EMBL" id="PIS42701.1"/>
    </source>
</evidence>
<proteinExistence type="inferred from homology"/>
<dbReference type="GO" id="GO:1990904">
    <property type="term" value="C:ribonucleoprotein complex"/>
    <property type="evidence" value="ECO:0007669"/>
    <property type="project" value="UniProtKB-KW"/>
</dbReference>
<dbReference type="InterPro" id="IPR001706">
    <property type="entry name" value="Ribosomal_bL35"/>
</dbReference>
<dbReference type="EMBL" id="PEXU01000025">
    <property type="protein sequence ID" value="PIS42701.1"/>
    <property type="molecule type" value="Genomic_DNA"/>
</dbReference>
<evidence type="ECO:0000313" key="4">
    <source>
        <dbReference type="Proteomes" id="UP000231542"/>
    </source>
</evidence>
<dbReference type="GO" id="GO:0005840">
    <property type="term" value="C:ribosome"/>
    <property type="evidence" value="ECO:0007669"/>
    <property type="project" value="UniProtKB-KW"/>
</dbReference>
<dbReference type="GO" id="GO:0003735">
    <property type="term" value="F:structural constituent of ribosome"/>
    <property type="evidence" value="ECO:0007669"/>
    <property type="project" value="InterPro"/>
</dbReference>
<dbReference type="SUPFAM" id="SSF143034">
    <property type="entry name" value="L35p-like"/>
    <property type="match status" value="1"/>
</dbReference>
<feature type="region of interest" description="Disordered" evidence="2">
    <location>
        <begin position="21"/>
        <end position="72"/>
    </location>
</feature>